<evidence type="ECO:0000313" key="4">
    <source>
        <dbReference type="EMBL" id="EPZ34605.1"/>
    </source>
</evidence>
<keyword evidence="2" id="KW-0812">Transmembrane</keyword>
<keyword evidence="2" id="KW-0472">Membrane</keyword>
<proteinExistence type="predicted"/>
<keyword evidence="6" id="KW-1185">Reference proteome</keyword>
<dbReference type="EMBL" id="ML004965">
    <property type="protein sequence ID" value="RKP21332.1"/>
    <property type="molecule type" value="Genomic_DNA"/>
</dbReference>
<evidence type="ECO:0000256" key="2">
    <source>
        <dbReference type="SAM" id="Phobius"/>
    </source>
</evidence>
<organism evidence="4 6">
    <name type="scientific">Rozella allomycis (strain CSF55)</name>
    <dbReference type="NCBI Taxonomy" id="988480"/>
    <lineage>
        <taxon>Eukaryota</taxon>
        <taxon>Fungi</taxon>
        <taxon>Fungi incertae sedis</taxon>
        <taxon>Cryptomycota</taxon>
        <taxon>Cryptomycota incertae sedis</taxon>
        <taxon>Rozella</taxon>
    </lineage>
</organism>
<sequence length="117" mass="13069">MVLVLIMVTPVYLLSGEDLDAMKQKYVVLSLGFWFMNTFTMISLFVPKLLEIIKREKLQNMDTGNPMASLKSPLHPKVGYANFPSEGGLRSRKTTKVPFSKSSAPQIVIGDSSEEDE</sequence>
<dbReference type="AlphaFoldDB" id="A0A075AWE4"/>
<dbReference type="HOGENOM" id="CLU_2086145_0_0_1"/>
<name>A0A075AWE4_ROZAC</name>
<evidence type="ECO:0000313" key="6">
    <source>
        <dbReference type="Proteomes" id="UP000030755"/>
    </source>
</evidence>
<dbReference type="EMBL" id="KE560937">
    <property type="protein sequence ID" value="EPZ34605.1"/>
    <property type="molecule type" value="Genomic_DNA"/>
</dbReference>
<dbReference type="Proteomes" id="UP000281549">
    <property type="component" value="Unassembled WGS sequence"/>
</dbReference>
<feature type="chain" id="PRO_5040665205" description="G-protein coupled receptors family 3 profile domain-containing protein" evidence="3">
    <location>
        <begin position="17"/>
        <end position="117"/>
    </location>
</feature>
<dbReference type="Proteomes" id="UP000030755">
    <property type="component" value="Unassembled WGS sequence"/>
</dbReference>
<evidence type="ECO:0008006" key="8">
    <source>
        <dbReference type="Google" id="ProtNLM"/>
    </source>
</evidence>
<reference evidence="7" key="2">
    <citation type="journal article" date="2018" name="Nat. Microbiol.">
        <title>Leveraging single-cell genomics to expand the fungal tree of life.</title>
        <authorList>
            <person name="Ahrendt S.R."/>
            <person name="Quandt C.A."/>
            <person name="Ciobanu D."/>
            <person name="Clum A."/>
            <person name="Salamov A."/>
            <person name="Andreopoulos B."/>
            <person name="Cheng J.F."/>
            <person name="Woyke T."/>
            <person name="Pelin A."/>
            <person name="Henrissat B."/>
            <person name="Reynolds N.K."/>
            <person name="Benny G.L."/>
            <person name="Smith M.E."/>
            <person name="James T.Y."/>
            <person name="Grigoriev I.V."/>
        </authorList>
    </citation>
    <scope>NUCLEOTIDE SEQUENCE [LARGE SCALE GENOMIC DNA]</scope>
    <source>
        <strain evidence="7">CSF55</strain>
    </source>
</reference>
<reference evidence="5" key="3">
    <citation type="submission" date="2018-08" db="EMBL/GenBank/DDBJ databases">
        <title>Leveraging single-cell genomics to expand the Fungal Tree of Life.</title>
        <authorList>
            <consortium name="DOE Joint Genome Institute"/>
            <person name="Ahrendt S.R."/>
            <person name="Quandt C.A."/>
            <person name="Ciobanu D."/>
            <person name="Clum A."/>
            <person name="Salamov A."/>
            <person name="Andreopoulos B."/>
            <person name="Cheng J.-F."/>
            <person name="Woyke T."/>
            <person name="Pelin A."/>
            <person name="Henrissat B."/>
            <person name="Reynolds N."/>
            <person name="Benny G.L."/>
            <person name="Smith M.E."/>
            <person name="James T.Y."/>
            <person name="Grigoriev I.V."/>
        </authorList>
    </citation>
    <scope>NUCLEOTIDE SEQUENCE</scope>
    <source>
        <strain evidence="5">CSF55</strain>
    </source>
</reference>
<evidence type="ECO:0000313" key="7">
    <source>
        <dbReference type="Proteomes" id="UP000281549"/>
    </source>
</evidence>
<accession>A0A075AWE4</accession>
<feature type="transmembrane region" description="Helical" evidence="2">
    <location>
        <begin position="26"/>
        <end position="46"/>
    </location>
</feature>
<feature type="region of interest" description="Disordered" evidence="1">
    <location>
        <begin position="64"/>
        <end position="117"/>
    </location>
</feature>
<reference evidence="4 6" key="1">
    <citation type="journal article" date="2013" name="Curr. Biol.">
        <title>Shared signatures of parasitism and phylogenomics unite Cryptomycota and microsporidia.</title>
        <authorList>
            <person name="James T.Y."/>
            <person name="Pelin A."/>
            <person name="Bonen L."/>
            <person name="Ahrendt S."/>
            <person name="Sain D."/>
            <person name="Corradi N."/>
            <person name="Stajich J.E."/>
        </authorList>
    </citation>
    <scope>NUCLEOTIDE SEQUENCE [LARGE SCALE GENOMIC DNA]</scope>
    <source>
        <strain evidence="4 6">CSF55</strain>
        <strain evidence="4 6">CSF55</strain>
    </source>
</reference>
<evidence type="ECO:0000256" key="3">
    <source>
        <dbReference type="SAM" id="SignalP"/>
    </source>
</evidence>
<protein>
    <recommendedName>
        <fullName evidence="8">G-protein coupled receptors family 3 profile domain-containing protein</fullName>
    </recommendedName>
</protein>
<evidence type="ECO:0000313" key="5">
    <source>
        <dbReference type="EMBL" id="RKP21332.1"/>
    </source>
</evidence>
<evidence type="ECO:0000256" key="1">
    <source>
        <dbReference type="SAM" id="MobiDB-lite"/>
    </source>
</evidence>
<gene>
    <name evidence="4" type="ORF">O9G_001907</name>
    <name evidence="5" type="ORF">ROZALSC1DRAFT_27261</name>
</gene>
<feature type="signal peptide" evidence="3">
    <location>
        <begin position="1"/>
        <end position="16"/>
    </location>
</feature>
<keyword evidence="3" id="KW-0732">Signal</keyword>
<keyword evidence="2" id="KW-1133">Transmembrane helix</keyword>